<evidence type="ECO:0000313" key="2">
    <source>
        <dbReference type="EMBL" id="KAJ4431773.1"/>
    </source>
</evidence>
<feature type="region of interest" description="Disordered" evidence="1">
    <location>
        <begin position="90"/>
        <end position="128"/>
    </location>
</feature>
<feature type="compositionally biased region" description="Basic and acidic residues" evidence="1">
    <location>
        <begin position="102"/>
        <end position="112"/>
    </location>
</feature>
<dbReference type="EMBL" id="JAJSOF020000029">
    <property type="protein sequence ID" value="KAJ4431773.1"/>
    <property type="molecule type" value="Genomic_DNA"/>
</dbReference>
<evidence type="ECO:0000256" key="1">
    <source>
        <dbReference type="SAM" id="MobiDB-lite"/>
    </source>
</evidence>
<dbReference type="Proteomes" id="UP001148838">
    <property type="component" value="Unassembled WGS sequence"/>
</dbReference>
<comment type="caution">
    <text evidence="2">The sequence shown here is derived from an EMBL/GenBank/DDBJ whole genome shotgun (WGS) entry which is preliminary data.</text>
</comment>
<reference evidence="2 3" key="1">
    <citation type="journal article" date="2022" name="Allergy">
        <title>Genome assembly and annotation of Periplaneta americana reveal a comprehensive cockroach allergen profile.</title>
        <authorList>
            <person name="Wang L."/>
            <person name="Xiong Q."/>
            <person name="Saelim N."/>
            <person name="Wang L."/>
            <person name="Nong W."/>
            <person name="Wan A.T."/>
            <person name="Shi M."/>
            <person name="Liu X."/>
            <person name="Cao Q."/>
            <person name="Hui J.H.L."/>
            <person name="Sookrung N."/>
            <person name="Leung T.F."/>
            <person name="Tungtrongchitr A."/>
            <person name="Tsui S.K.W."/>
        </authorList>
    </citation>
    <scope>NUCLEOTIDE SEQUENCE [LARGE SCALE GENOMIC DNA]</scope>
    <source>
        <strain evidence="2">PWHHKU_190912</strain>
    </source>
</reference>
<name>A0ABQ8SCF2_PERAM</name>
<evidence type="ECO:0000313" key="3">
    <source>
        <dbReference type="Proteomes" id="UP001148838"/>
    </source>
</evidence>
<organism evidence="2 3">
    <name type="scientific">Periplaneta americana</name>
    <name type="common">American cockroach</name>
    <name type="synonym">Blatta americana</name>
    <dbReference type="NCBI Taxonomy" id="6978"/>
    <lineage>
        <taxon>Eukaryota</taxon>
        <taxon>Metazoa</taxon>
        <taxon>Ecdysozoa</taxon>
        <taxon>Arthropoda</taxon>
        <taxon>Hexapoda</taxon>
        <taxon>Insecta</taxon>
        <taxon>Pterygota</taxon>
        <taxon>Neoptera</taxon>
        <taxon>Polyneoptera</taxon>
        <taxon>Dictyoptera</taxon>
        <taxon>Blattodea</taxon>
        <taxon>Blattoidea</taxon>
        <taxon>Blattidae</taxon>
        <taxon>Blattinae</taxon>
        <taxon>Periplaneta</taxon>
    </lineage>
</organism>
<accession>A0ABQ8SCF2</accession>
<keyword evidence="3" id="KW-1185">Reference proteome</keyword>
<proteinExistence type="predicted"/>
<sequence>MMNNKMFYEENKLLDEGFDATDMSDLGLKDYIKVNDIRASKKINTFASAHISQFRAETLQILTNATDAAERATATKWTWGDMWRDYIRQDGPMQSRCGTPTSEREDREDHGSDGLTRLQRGGETMVEDSKEQSFVQSDLYTTDTFLSLIVSKRIVLATTYYT</sequence>
<protein>
    <submittedName>
        <fullName evidence="2">Uncharacterized protein</fullName>
    </submittedName>
</protein>
<gene>
    <name evidence="2" type="ORF">ANN_20378</name>
</gene>